<dbReference type="GO" id="GO:0006260">
    <property type="term" value="P:DNA replication"/>
    <property type="evidence" value="ECO:0007669"/>
    <property type="project" value="UniProtKB-UniRule"/>
</dbReference>
<reference evidence="10 11" key="1">
    <citation type="submission" date="2016-10" db="EMBL/GenBank/DDBJ databases">
        <authorList>
            <person name="de Groot N.N."/>
        </authorList>
    </citation>
    <scope>NUCLEOTIDE SEQUENCE [LARGE SCALE GENOMIC DNA]</scope>
    <source>
        <strain evidence="10 11">DSM 21633</strain>
    </source>
</reference>
<keyword evidence="6 7" id="KW-0238">DNA-binding</keyword>
<name>A0A1H8YW64_9BACI</name>
<comment type="subunit">
    <text evidence="7">Homodimer.</text>
</comment>
<dbReference type="GO" id="GO:0007059">
    <property type="term" value="P:chromosome segregation"/>
    <property type="evidence" value="ECO:0007669"/>
    <property type="project" value="UniProtKB-UniRule"/>
</dbReference>
<dbReference type="SMART" id="SM00968">
    <property type="entry name" value="SMC_hinge"/>
    <property type="match status" value="1"/>
</dbReference>
<dbReference type="Gene3D" id="3.30.70.1620">
    <property type="match status" value="1"/>
</dbReference>
<accession>A0A1H8YW64</accession>
<keyword evidence="5 7" id="KW-0175">Coiled coil</keyword>
<feature type="region of interest" description="Disordered" evidence="8">
    <location>
        <begin position="888"/>
        <end position="907"/>
    </location>
</feature>
<comment type="domain">
    <text evidence="7">Contains large globular domains required for ATP hydrolysis at each terminus and a third globular domain forming a flexible hinge near the middle of the molecule. These domains are separated by coiled-coil structures.</text>
</comment>
<dbReference type="GO" id="GO:0030261">
    <property type="term" value="P:chromosome condensation"/>
    <property type="evidence" value="ECO:0007669"/>
    <property type="project" value="InterPro"/>
</dbReference>
<dbReference type="Gene3D" id="3.40.50.300">
    <property type="entry name" value="P-loop containing nucleotide triphosphate hydrolases"/>
    <property type="match status" value="2"/>
</dbReference>
<evidence type="ECO:0000256" key="1">
    <source>
        <dbReference type="ARBA" id="ARBA00004496"/>
    </source>
</evidence>
<dbReference type="GO" id="GO:0003677">
    <property type="term" value="F:DNA binding"/>
    <property type="evidence" value="ECO:0007669"/>
    <property type="project" value="UniProtKB-UniRule"/>
</dbReference>
<dbReference type="Pfam" id="PF02463">
    <property type="entry name" value="SMC_N"/>
    <property type="match status" value="2"/>
</dbReference>
<dbReference type="FunFam" id="3.40.50.300:FF:000901">
    <property type="entry name" value="Chromosome partition protein Smc"/>
    <property type="match status" value="1"/>
</dbReference>
<dbReference type="GO" id="GO:0005524">
    <property type="term" value="F:ATP binding"/>
    <property type="evidence" value="ECO:0007669"/>
    <property type="project" value="UniProtKB-UniRule"/>
</dbReference>
<dbReference type="NCBIfam" id="TIGR02168">
    <property type="entry name" value="SMC_prok_B"/>
    <property type="match status" value="1"/>
</dbReference>
<feature type="binding site" evidence="7">
    <location>
        <begin position="32"/>
        <end position="39"/>
    </location>
    <ligand>
        <name>ATP</name>
        <dbReference type="ChEBI" id="CHEBI:30616"/>
    </ligand>
</feature>
<dbReference type="SUPFAM" id="SSF52540">
    <property type="entry name" value="P-loop containing nucleoside triphosphate hydrolases"/>
    <property type="match status" value="1"/>
</dbReference>
<proteinExistence type="inferred from homology"/>
<sequence>MFLKKLESVGFKSFAERITVDFVPGVTAVVGPNGSGKSNITDAIRWVLGEQSAKSLRGAKMEDIIFAGSDSRRALNVAEVTLTLDNKDQRLPIDYEEVAVTRRVYRSGESEYLINKQSCRLKDIVDLFMDSGLGKEAFSIISQGKVEEILSSKSEERRSIFEEAAGVLKYKQRKNKAVKKLSETDDNLNRVEDIIHEIEGQLEPLKEQAAVAKEYLEKKEELEQHEVSLIVTEIEQIHTQWGELLQEIDTIKEQLVEEKTSIQADESKVEEIGQHIQSLDEKIEDLQDKKLKFTQQIEQLDGQKNLLVERLKHYDESKEKLVHDIKETQDQIDQYELDYEDHEMKLNVLRAQRDETKQTIKDIKEDIDNSGVDIEDQIESMKAEYIEVLNEQAANRNEKASIEKQIEQTKARKQRLDERFEKLIEERESLEEDQSAQAQEKVSLDDQLQKINQELKELQDLHQQLTDEIRQDEEKLYKGYRIIEQLRSKKDMLEDMKESYSGFFHGVKSILQAKEKGSLEGIHGAVAQIIDIPNDYVTAMETALGGQAQNIVVGNDQEARKAIQWLKKTNSGRATFLPMSTIKPRHIDSRVIDQIHHHDGFVGIGSDLVKYNSTYDAIVKSLLGNVLIAKTLKDANDLARKSNHRFRIVTLEGDVVNPGGSMSGGAKKQSNQTSLFTRDRELEEVQSKLKDFETKSLDFERKLSEKKKRHKQIQQDLQEKQTAKDELYDKYQMVKESYQSLQARLSNINDQLSVYDQENNQHEEEIGQLSAELESITEKLSTQDEQSEKLRQEIDNLSSNQSDFKANVEKHKEKLNHMQIRLAEQESEVRNQNERLNQIQENLNEARVEKQQYEEELERLEESHQNSQTIDELSNTITEARTQLVNINDQLDQSREERQKHIQSRDDLERELKERNRQYQQKNSHMQQLEVKANRLDVDLENRLNHLREEYMLTFEKAKRDYGITEEIEETREKVKLIKRAIDELGTVNLGSIEEYERIQERYEFLTEQQQDLLEAKETLHSIIQEMDEEMIRRFSETFEQIQEQFTTVFKELFGGGRAELKLTNPDDLLETGVDIIAQPPGKKLQNLSLLSGGERALTAIALLFAILRVRPVPFCVLDEVEAALDEANVMRFGKYLNEFSKQTQFIVITHRKGTMENADVLYGITMQESGVSKLVSVKLEETEEMVLN</sequence>
<comment type="function">
    <text evidence="7">Required for chromosome condensation and partitioning.</text>
</comment>
<dbReference type="PANTHER" id="PTHR43977">
    <property type="entry name" value="STRUCTURAL MAINTENANCE OF CHROMOSOMES PROTEIN 3"/>
    <property type="match status" value="1"/>
</dbReference>
<dbReference type="Pfam" id="PF06470">
    <property type="entry name" value="SMC_hinge"/>
    <property type="match status" value="1"/>
</dbReference>
<evidence type="ECO:0000259" key="9">
    <source>
        <dbReference type="SMART" id="SM00968"/>
    </source>
</evidence>
<dbReference type="GO" id="GO:0016887">
    <property type="term" value="F:ATP hydrolysis activity"/>
    <property type="evidence" value="ECO:0007669"/>
    <property type="project" value="InterPro"/>
</dbReference>
<dbReference type="InterPro" id="IPR010935">
    <property type="entry name" value="SMC_hinge"/>
</dbReference>
<evidence type="ECO:0000256" key="8">
    <source>
        <dbReference type="SAM" id="MobiDB-lite"/>
    </source>
</evidence>
<dbReference type="GO" id="GO:0005694">
    <property type="term" value="C:chromosome"/>
    <property type="evidence" value="ECO:0007669"/>
    <property type="project" value="InterPro"/>
</dbReference>
<feature type="coiled-coil region" evidence="7">
    <location>
        <begin position="996"/>
        <end position="1026"/>
    </location>
</feature>
<dbReference type="FunFam" id="3.40.50.300:FF:000984">
    <property type="entry name" value="Chromosome partition protein Smc"/>
    <property type="match status" value="1"/>
</dbReference>
<keyword evidence="3 7" id="KW-0547">Nucleotide-binding</keyword>
<dbReference type="GO" id="GO:0007062">
    <property type="term" value="P:sister chromatid cohesion"/>
    <property type="evidence" value="ECO:0007669"/>
    <property type="project" value="InterPro"/>
</dbReference>
<dbReference type="SUPFAM" id="SSF75553">
    <property type="entry name" value="Smc hinge domain"/>
    <property type="match status" value="1"/>
</dbReference>
<dbReference type="Proteomes" id="UP000199427">
    <property type="component" value="Unassembled WGS sequence"/>
</dbReference>
<feature type="domain" description="SMC hinge" evidence="9">
    <location>
        <begin position="520"/>
        <end position="639"/>
    </location>
</feature>
<dbReference type="CDD" id="cd03278">
    <property type="entry name" value="ABC_SMC_barmotin"/>
    <property type="match status" value="2"/>
</dbReference>
<dbReference type="InterPro" id="IPR024704">
    <property type="entry name" value="SMC"/>
</dbReference>
<gene>
    <name evidence="7" type="primary">smc</name>
    <name evidence="10" type="ORF">SAMN05216362_101105</name>
</gene>
<dbReference type="RefSeq" id="WP_091772053.1">
    <property type="nucleotide sequence ID" value="NZ_FOES01000001.1"/>
</dbReference>
<feature type="coiled-coil region" evidence="7">
    <location>
        <begin position="181"/>
        <end position="225"/>
    </location>
</feature>
<keyword evidence="4 7" id="KW-0067">ATP-binding</keyword>
<evidence type="ECO:0000313" key="11">
    <source>
        <dbReference type="Proteomes" id="UP000199427"/>
    </source>
</evidence>
<dbReference type="STRING" id="571933.SAMN05216362_101105"/>
<feature type="compositionally biased region" description="Basic and acidic residues" evidence="8">
    <location>
        <begin position="892"/>
        <end position="907"/>
    </location>
</feature>
<evidence type="ECO:0000256" key="5">
    <source>
        <dbReference type="ARBA" id="ARBA00023054"/>
    </source>
</evidence>
<evidence type="ECO:0000313" key="10">
    <source>
        <dbReference type="EMBL" id="SEP56369.1"/>
    </source>
</evidence>
<dbReference type="AlphaFoldDB" id="A0A1H8YW64"/>
<keyword evidence="11" id="KW-1185">Reference proteome</keyword>
<dbReference type="InterPro" id="IPR003395">
    <property type="entry name" value="RecF/RecN/SMC_N"/>
</dbReference>
<comment type="subcellular location">
    <subcellularLocation>
        <location evidence="1 7">Cytoplasm</location>
    </subcellularLocation>
</comment>
<evidence type="ECO:0000256" key="4">
    <source>
        <dbReference type="ARBA" id="ARBA00022840"/>
    </source>
</evidence>
<dbReference type="PIRSF" id="PIRSF005719">
    <property type="entry name" value="SMC"/>
    <property type="match status" value="1"/>
</dbReference>
<evidence type="ECO:0000256" key="6">
    <source>
        <dbReference type="ARBA" id="ARBA00023125"/>
    </source>
</evidence>
<dbReference type="InterPro" id="IPR027417">
    <property type="entry name" value="P-loop_NTPase"/>
</dbReference>
<feature type="coiled-coil region" evidence="7">
    <location>
        <begin position="399"/>
        <end position="475"/>
    </location>
</feature>
<dbReference type="GO" id="GO:0005737">
    <property type="term" value="C:cytoplasm"/>
    <property type="evidence" value="ECO:0007669"/>
    <property type="project" value="UniProtKB-SubCell"/>
</dbReference>
<dbReference type="EMBL" id="FOES01000001">
    <property type="protein sequence ID" value="SEP56369.1"/>
    <property type="molecule type" value="Genomic_DNA"/>
</dbReference>
<dbReference type="HAMAP" id="MF_01894">
    <property type="entry name" value="Smc_prok"/>
    <property type="match status" value="1"/>
</dbReference>
<evidence type="ECO:0000256" key="7">
    <source>
        <dbReference type="HAMAP-Rule" id="MF_01894"/>
    </source>
</evidence>
<evidence type="ECO:0000256" key="2">
    <source>
        <dbReference type="ARBA" id="ARBA00022490"/>
    </source>
</evidence>
<feature type="coiled-coil region" evidence="7">
    <location>
        <begin position="269"/>
        <end position="366"/>
    </location>
</feature>
<dbReference type="Gene3D" id="1.10.287.1490">
    <property type="match status" value="1"/>
</dbReference>
<comment type="similarity">
    <text evidence="7">Belongs to the SMC family.</text>
</comment>
<keyword evidence="2 7" id="KW-0963">Cytoplasm</keyword>
<dbReference type="InterPro" id="IPR036277">
    <property type="entry name" value="SMC_hinge_sf"/>
</dbReference>
<dbReference type="OrthoDB" id="9808768at2"/>
<feature type="region of interest" description="Disordered" evidence="8">
    <location>
        <begin position="659"/>
        <end position="678"/>
    </location>
</feature>
<organism evidence="10 11">
    <name type="scientific">Piscibacillus halophilus</name>
    <dbReference type="NCBI Taxonomy" id="571933"/>
    <lineage>
        <taxon>Bacteria</taxon>
        <taxon>Bacillati</taxon>
        <taxon>Bacillota</taxon>
        <taxon>Bacilli</taxon>
        <taxon>Bacillales</taxon>
        <taxon>Bacillaceae</taxon>
        <taxon>Piscibacillus</taxon>
    </lineage>
</organism>
<protein>
    <recommendedName>
        <fullName evidence="7">Chromosome partition protein Smc</fullName>
    </recommendedName>
</protein>
<dbReference type="InterPro" id="IPR011890">
    <property type="entry name" value="SMC_prok"/>
</dbReference>
<dbReference type="Gene3D" id="1.20.1060.20">
    <property type="match status" value="1"/>
</dbReference>
<evidence type="ECO:0000256" key="3">
    <source>
        <dbReference type="ARBA" id="ARBA00022741"/>
    </source>
</evidence>